<keyword evidence="2" id="KW-1185">Reference proteome</keyword>
<name>A0A9X2DYK5_9MICO</name>
<reference evidence="1" key="1">
    <citation type="submission" date="2022-06" db="EMBL/GenBank/DDBJ databases">
        <title>Whole genome shotgun sequencing (WGS) of Rathayibacter sp. ZW T2_19, isolated from stored onions (Allium cepa).</title>
        <authorList>
            <person name="Stoll D.A."/>
            <person name="Huch M."/>
        </authorList>
    </citation>
    <scope>NUCLEOTIDE SEQUENCE</scope>
    <source>
        <strain evidence="1">ZW T2_19</strain>
    </source>
</reference>
<accession>A0A9X2DYK5</accession>
<comment type="caution">
    <text evidence="1">The sequence shown here is derived from an EMBL/GenBank/DDBJ whole genome shotgun (WGS) entry which is preliminary data.</text>
</comment>
<dbReference type="AlphaFoldDB" id="A0A9X2DYK5"/>
<proteinExistence type="predicted"/>
<sequence>MSHVSMQREDDHIVLIGLLGAVSGLLAAKSLPPGGVDSIRSCLERGNAVDSDAGVEELIEALGAVATRLQRGMR</sequence>
<dbReference type="Proteomes" id="UP001155240">
    <property type="component" value="Unassembled WGS sequence"/>
</dbReference>
<dbReference type="EMBL" id="JAMRYM010000035">
    <property type="protein sequence ID" value="MCM6762696.1"/>
    <property type="molecule type" value="Genomic_DNA"/>
</dbReference>
<evidence type="ECO:0000313" key="1">
    <source>
        <dbReference type="EMBL" id="MCM6762696.1"/>
    </source>
</evidence>
<dbReference type="RefSeq" id="WP_251945460.1">
    <property type="nucleotide sequence ID" value="NZ_JAMRYM010000035.1"/>
</dbReference>
<protein>
    <submittedName>
        <fullName evidence="1">Uncharacterized protein</fullName>
    </submittedName>
</protein>
<organism evidence="1 2">
    <name type="scientific">Rathayibacter rubneri</name>
    <dbReference type="NCBI Taxonomy" id="2950106"/>
    <lineage>
        <taxon>Bacteria</taxon>
        <taxon>Bacillati</taxon>
        <taxon>Actinomycetota</taxon>
        <taxon>Actinomycetes</taxon>
        <taxon>Micrococcales</taxon>
        <taxon>Microbacteriaceae</taxon>
        <taxon>Rathayibacter</taxon>
    </lineage>
</organism>
<gene>
    <name evidence="1" type="ORF">NB037_09740</name>
</gene>
<evidence type="ECO:0000313" key="2">
    <source>
        <dbReference type="Proteomes" id="UP001155240"/>
    </source>
</evidence>